<proteinExistence type="predicted"/>
<feature type="domain" description="DinB-like" evidence="1">
    <location>
        <begin position="11"/>
        <end position="146"/>
    </location>
</feature>
<dbReference type="AlphaFoldDB" id="A0A068NTF7"/>
<evidence type="ECO:0000313" key="2">
    <source>
        <dbReference type="EMBL" id="AIE86721.1"/>
    </source>
</evidence>
<sequence>MAEVIQRAKQEFEQSRGRMMGLLKDTPDDKLNWSPSPTARSPLAIVAHAGIAVHNITEMLQGRPFGASTSAIADKGFRKEEQEFTSRDEVVALFEKNAAAYVAWIDTLTEEGLNDPITFPFGLGTGTVLHGLTAAARHTEAHIAQLEYVQTIYGDQDWHMGI</sequence>
<evidence type="ECO:0000313" key="3">
    <source>
        <dbReference type="Proteomes" id="UP000027982"/>
    </source>
</evidence>
<protein>
    <recommendedName>
        <fullName evidence="1">DinB-like domain-containing protein</fullName>
    </recommendedName>
</protein>
<dbReference type="Proteomes" id="UP000027982">
    <property type="component" value="Chromosome"/>
</dbReference>
<organism evidence="2 3">
    <name type="scientific">Fimbriimonas ginsengisoli Gsoil 348</name>
    <dbReference type="NCBI Taxonomy" id="661478"/>
    <lineage>
        <taxon>Bacteria</taxon>
        <taxon>Bacillati</taxon>
        <taxon>Armatimonadota</taxon>
        <taxon>Fimbriimonadia</taxon>
        <taxon>Fimbriimonadales</taxon>
        <taxon>Fimbriimonadaceae</taxon>
        <taxon>Fimbriimonas</taxon>
    </lineage>
</organism>
<dbReference type="EMBL" id="CP007139">
    <property type="protein sequence ID" value="AIE86721.1"/>
    <property type="molecule type" value="Genomic_DNA"/>
</dbReference>
<keyword evidence="3" id="KW-1185">Reference proteome</keyword>
<dbReference type="HOGENOM" id="CLU_1616557_0_0_0"/>
<dbReference type="KEGG" id="fgi:OP10G_3353"/>
<dbReference type="STRING" id="661478.OP10G_3353"/>
<dbReference type="InterPro" id="IPR024775">
    <property type="entry name" value="DinB-like"/>
</dbReference>
<name>A0A068NTF7_FIMGI</name>
<dbReference type="SUPFAM" id="SSF109854">
    <property type="entry name" value="DinB/YfiT-like putative metalloenzymes"/>
    <property type="match status" value="1"/>
</dbReference>
<dbReference type="Pfam" id="PF12867">
    <property type="entry name" value="DinB_2"/>
    <property type="match status" value="1"/>
</dbReference>
<accession>A0A068NTF7</accession>
<dbReference type="Gene3D" id="1.20.120.450">
    <property type="entry name" value="dinb family like domain"/>
    <property type="match status" value="1"/>
</dbReference>
<dbReference type="OrthoDB" id="9798233at2"/>
<evidence type="ECO:0000259" key="1">
    <source>
        <dbReference type="Pfam" id="PF12867"/>
    </source>
</evidence>
<dbReference type="InterPro" id="IPR034660">
    <property type="entry name" value="DinB/YfiT-like"/>
</dbReference>
<reference evidence="2 3" key="1">
    <citation type="journal article" date="2014" name="PLoS ONE">
        <title>The first complete genome sequence of the class fimbriimonadia in the phylum armatimonadetes.</title>
        <authorList>
            <person name="Hu Z.Y."/>
            <person name="Wang Y.Z."/>
            <person name="Im W.T."/>
            <person name="Wang S.Y."/>
            <person name="Zhao G.P."/>
            <person name="Zheng H.J."/>
            <person name="Quan Z.X."/>
        </authorList>
    </citation>
    <scope>NUCLEOTIDE SEQUENCE [LARGE SCALE GENOMIC DNA]</scope>
    <source>
        <strain evidence="2">Gsoil 348</strain>
    </source>
</reference>
<gene>
    <name evidence="2" type="ORF">OP10G_3353</name>
</gene>